<keyword evidence="1" id="KW-0489">Methyltransferase</keyword>
<evidence type="ECO:0000256" key="2">
    <source>
        <dbReference type="ARBA" id="ARBA00022679"/>
    </source>
</evidence>
<evidence type="ECO:0000313" key="7">
    <source>
        <dbReference type="Proteomes" id="UP001227230"/>
    </source>
</evidence>
<protein>
    <recommendedName>
        <fullName evidence="8">(S)-scoulerine 9-O-methyltransferase</fullName>
    </recommendedName>
</protein>
<sequence length="358" mass="39241">MEGFDGSEYLSGWGLSMIAVQMALKAAMELNVFNIIANAGPNAQLSCVEIVSKIPTTNPNAAVALDRILRTLTFNSILTASLRPCKDGTTIKQERTYGLTPKSCSLVTDNVEVSSTPTVNFCTERVVVESFYMLKYAVLEADCHPFHKAHGVNVFEYLSKDPRLSREFNEAMTMNSKIVLDMVLKAYRGGFEETKEIMDVGGSIGTSVVKLVSVYPHIRGINFDLPHVIADAPEQPGVTHVAGDMFESLPNAETILLKFVLHDWGDDGCKKVLRNCWKALPENGKVIVVEYAIPQVLGNDPPSLNATVADLYMMILNTGGKERTLAEFEHLAKAAGFAQTKVFPIAHGIHVIEFLKSC</sequence>
<evidence type="ECO:0000256" key="3">
    <source>
        <dbReference type="ARBA" id="ARBA00022691"/>
    </source>
</evidence>
<dbReference type="Pfam" id="PF08100">
    <property type="entry name" value="Dimerisation"/>
    <property type="match status" value="1"/>
</dbReference>
<dbReference type="SUPFAM" id="SSF53335">
    <property type="entry name" value="S-adenosyl-L-methionine-dependent methyltransferases"/>
    <property type="match status" value="1"/>
</dbReference>
<dbReference type="InterPro" id="IPR016461">
    <property type="entry name" value="COMT-like"/>
</dbReference>
<dbReference type="Proteomes" id="UP001227230">
    <property type="component" value="Chromosome 10"/>
</dbReference>
<gene>
    <name evidence="6" type="ORF">VitviT2T_015483</name>
</gene>
<feature type="domain" description="O-methyltransferase C-terminal" evidence="4">
    <location>
        <begin position="131"/>
        <end position="338"/>
    </location>
</feature>
<keyword evidence="7" id="KW-1185">Reference proteome</keyword>
<dbReference type="Gene3D" id="1.10.10.10">
    <property type="entry name" value="Winged helix-like DNA-binding domain superfamily/Winged helix DNA-binding domain"/>
    <property type="match status" value="1"/>
</dbReference>
<dbReference type="InterPro" id="IPR001077">
    <property type="entry name" value="COMT_C"/>
</dbReference>
<feature type="domain" description="O-methyltransferase dimerisation" evidence="5">
    <location>
        <begin position="16"/>
        <end position="108"/>
    </location>
</feature>
<evidence type="ECO:0000259" key="5">
    <source>
        <dbReference type="Pfam" id="PF08100"/>
    </source>
</evidence>
<keyword evidence="2" id="KW-0808">Transferase</keyword>
<dbReference type="PIRSF" id="PIRSF005739">
    <property type="entry name" value="O-mtase"/>
    <property type="match status" value="1"/>
</dbReference>
<evidence type="ECO:0000259" key="4">
    <source>
        <dbReference type="Pfam" id="PF00891"/>
    </source>
</evidence>
<dbReference type="EMBL" id="CP126657">
    <property type="protein sequence ID" value="WJZ96836.1"/>
    <property type="molecule type" value="Genomic_DNA"/>
</dbReference>
<reference evidence="6 7" key="1">
    <citation type="journal article" date="2023" name="Hortic Res">
        <title>The complete reference genome for grapevine (Vitis vinifera L.) genetics and breeding.</title>
        <authorList>
            <person name="Shi X."/>
            <person name="Cao S."/>
            <person name="Wang X."/>
            <person name="Huang S."/>
            <person name="Wang Y."/>
            <person name="Liu Z."/>
            <person name="Liu W."/>
            <person name="Leng X."/>
            <person name="Peng Y."/>
            <person name="Wang N."/>
            <person name="Wang Y."/>
            <person name="Ma Z."/>
            <person name="Xu X."/>
            <person name="Zhang F."/>
            <person name="Xue H."/>
            <person name="Zhong H."/>
            <person name="Wang Y."/>
            <person name="Zhang K."/>
            <person name="Velt A."/>
            <person name="Avia K."/>
            <person name="Holtgrawe D."/>
            <person name="Grimplet J."/>
            <person name="Matus J.T."/>
            <person name="Ware D."/>
            <person name="Wu X."/>
            <person name="Wang H."/>
            <person name="Liu C."/>
            <person name="Fang Y."/>
            <person name="Rustenholz C."/>
            <person name="Cheng Z."/>
            <person name="Xiao H."/>
            <person name="Zhou Y."/>
        </authorList>
    </citation>
    <scope>NUCLEOTIDE SEQUENCE [LARGE SCALE GENOMIC DNA]</scope>
    <source>
        <strain evidence="7">cv. Pinot noir / PN40024</strain>
        <tissue evidence="6">Leaf</tissue>
    </source>
</reference>
<dbReference type="PANTHER" id="PTHR11746">
    <property type="entry name" value="O-METHYLTRANSFERASE"/>
    <property type="match status" value="1"/>
</dbReference>
<dbReference type="InterPro" id="IPR036388">
    <property type="entry name" value="WH-like_DNA-bd_sf"/>
</dbReference>
<dbReference type="Pfam" id="PF00891">
    <property type="entry name" value="Methyltransf_2"/>
    <property type="match status" value="1"/>
</dbReference>
<dbReference type="SUPFAM" id="SSF46785">
    <property type="entry name" value="Winged helix' DNA-binding domain"/>
    <property type="match status" value="1"/>
</dbReference>
<evidence type="ECO:0000256" key="1">
    <source>
        <dbReference type="ARBA" id="ARBA00022603"/>
    </source>
</evidence>
<keyword evidence="3" id="KW-0949">S-adenosyl-L-methionine</keyword>
<dbReference type="InterPro" id="IPR029063">
    <property type="entry name" value="SAM-dependent_MTases_sf"/>
</dbReference>
<organism evidence="6 7">
    <name type="scientific">Vitis vinifera</name>
    <name type="common">Grape</name>
    <dbReference type="NCBI Taxonomy" id="29760"/>
    <lineage>
        <taxon>Eukaryota</taxon>
        <taxon>Viridiplantae</taxon>
        <taxon>Streptophyta</taxon>
        <taxon>Embryophyta</taxon>
        <taxon>Tracheophyta</taxon>
        <taxon>Spermatophyta</taxon>
        <taxon>Magnoliopsida</taxon>
        <taxon>eudicotyledons</taxon>
        <taxon>Gunneridae</taxon>
        <taxon>Pentapetalae</taxon>
        <taxon>rosids</taxon>
        <taxon>Vitales</taxon>
        <taxon>Vitaceae</taxon>
        <taxon>Viteae</taxon>
        <taxon>Vitis</taxon>
    </lineage>
</organism>
<name>A0ABY9CQQ0_VITVI</name>
<dbReference type="PROSITE" id="PS51683">
    <property type="entry name" value="SAM_OMT_II"/>
    <property type="match status" value="1"/>
</dbReference>
<evidence type="ECO:0008006" key="8">
    <source>
        <dbReference type="Google" id="ProtNLM"/>
    </source>
</evidence>
<dbReference type="Gene3D" id="3.40.50.150">
    <property type="entry name" value="Vaccinia Virus protein VP39"/>
    <property type="match status" value="1"/>
</dbReference>
<dbReference type="InterPro" id="IPR036390">
    <property type="entry name" value="WH_DNA-bd_sf"/>
</dbReference>
<evidence type="ECO:0000313" key="6">
    <source>
        <dbReference type="EMBL" id="WJZ96836.1"/>
    </source>
</evidence>
<proteinExistence type="predicted"/>
<dbReference type="InterPro" id="IPR012967">
    <property type="entry name" value="COMT_dimerisation"/>
</dbReference>
<accession>A0ABY9CQQ0</accession>